<protein>
    <submittedName>
        <fullName evidence="2">Uncharacterized protein</fullName>
    </submittedName>
</protein>
<accession>A0A4R0RNF1</accession>
<dbReference type="EMBL" id="RWJN01000183">
    <property type="protein sequence ID" value="TCD65388.1"/>
    <property type="molecule type" value="Genomic_DNA"/>
</dbReference>
<dbReference type="Proteomes" id="UP000292702">
    <property type="component" value="Unassembled WGS sequence"/>
</dbReference>
<comment type="caution">
    <text evidence="2">The sequence shown here is derived from an EMBL/GenBank/DDBJ whole genome shotgun (WGS) entry which is preliminary data.</text>
</comment>
<evidence type="ECO:0000313" key="3">
    <source>
        <dbReference type="Proteomes" id="UP000292702"/>
    </source>
</evidence>
<keyword evidence="3" id="KW-1185">Reference proteome</keyword>
<sequence length="322" mass="36133">MAEFANVRTPAITVPSAFELQSYQYMLNLYGGNTTENTYYDLPESPKTYPNRWVPKPNTTRDASGHTTYLGWHAAMLDAMSVAYSCAESVLSQAEDNSEDFHFAGYDDYDPVYPCGGDMLNHSSPELSFDPSHRSFPPHSDSPLPIHAPRPRHHPQTPLFILQSALDHRSSRHPKRLRDRITPPPPIDTLRCSKDTEFEISAAVLQVGSEVADVEVPWRSQTMWNSAPSTAPSSVDVDSDSFEITSDDLEFAYDESDDDEDLMDLSNDGDYEMNLDPDSKILSSTFVYGETGSKRKGLDGTDQREASWYPCQTSLDRHLYLA</sequence>
<evidence type="ECO:0000256" key="1">
    <source>
        <dbReference type="SAM" id="MobiDB-lite"/>
    </source>
</evidence>
<name>A0A4R0RNF1_9APHY</name>
<proteinExistence type="predicted"/>
<feature type="region of interest" description="Disordered" evidence="1">
    <location>
        <begin position="124"/>
        <end position="155"/>
    </location>
</feature>
<organism evidence="2 3">
    <name type="scientific">Steccherinum ochraceum</name>
    <dbReference type="NCBI Taxonomy" id="92696"/>
    <lineage>
        <taxon>Eukaryota</taxon>
        <taxon>Fungi</taxon>
        <taxon>Dikarya</taxon>
        <taxon>Basidiomycota</taxon>
        <taxon>Agaricomycotina</taxon>
        <taxon>Agaricomycetes</taxon>
        <taxon>Polyporales</taxon>
        <taxon>Steccherinaceae</taxon>
        <taxon>Steccherinum</taxon>
    </lineage>
</organism>
<reference evidence="2 3" key="1">
    <citation type="submission" date="2018-11" db="EMBL/GenBank/DDBJ databases">
        <title>Genome assembly of Steccherinum ochraceum LE-BIN_3174, the white-rot fungus of the Steccherinaceae family (The Residual Polyporoid clade, Polyporales, Basidiomycota).</title>
        <authorList>
            <person name="Fedorova T.V."/>
            <person name="Glazunova O.A."/>
            <person name="Landesman E.O."/>
            <person name="Moiseenko K.V."/>
            <person name="Psurtseva N.V."/>
            <person name="Savinova O.S."/>
            <person name="Shakhova N.V."/>
            <person name="Tyazhelova T.V."/>
            <person name="Vasina D.V."/>
        </authorList>
    </citation>
    <scope>NUCLEOTIDE SEQUENCE [LARGE SCALE GENOMIC DNA]</scope>
    <source>
        <strain evidence="2 3">LE-BIN_3174</strain>
    </source>
</reference>
<feature type="region of interest" description="Disordered" evidence="1">
    <location>
        <begin position="168"/>
        <end position="188"/>
    </location>
</feature>
<dbReference type="AlphaFoldDB" id="A0A4R0RNF1"/>
<gene>
    <name evidence="2" type="ORF">EIP91_002721</name>
</gene>
<evidence type="ECO:0000313" key="2">
    <source>
        <dbReference type="EMBL" id="TCD65388.1"/>
    </source>
</evidence>